<keyword evidence="4" id="KW-0963">Cytoplasm</keyword>
<dbReference type="EMBL" id="VCAZ01000015">
    <property type="protein sequence ID" value="TSK53694.1"/>
    <property type="molecule type" value="Genomic_DNA"/>
</dbReference>
<evidence type="ECO:0000256" key="6">
    <source>
        <dbReference type="ARBA" id="ARBA00023134"/>
    </source>
</evidence>
<keyword evidence="6" id="KW-0342">GTP-binding</keyword>
<dbReference type="Pfam" id="PF01504">
    <property type="entry name" value="PIP5K"/>
    <property type="match status" value="1"/>
</dbReference>
<dbReference type="GO" id="GO:0005737">
    <property type="term" value="C:cytoplasm"/>
    <property type="evidence" value="ECO:0007669"/>
    <property type="project" value="UniProtKB-SubCell"/>
</dbReference>
<evidence type="ECO:0000256" key="2">
    <source>
        <dbReference type="ARBA" id="ARBA00004635"/>
    </source>
</evidence>
<evidence type="ECO:0000256" key="11">
    <source>
        <dbReference type="SAM" id="MobiDB-lite"/>
    </source>
</evidence>
<evidence type="ECO:0000259" key="12">
    <source>
        <dbReference type="PROSITE" id="PS51455"/>
    </source>
</evidence>
<feature type="region of interest" description="Disordered" evidence="11">
    <location>
        <begin position="442"/>
        <end position="593"/>
    </location>
</feature>
<keyword evidence="5 10" id="KW-0547">Nucleotide-binding</keyword>
<dbReference type="InterPro" id="IPR027483">
    <property type="entry name" value="PInositol-4-P-4/5-kinase_C_sf"/>
</dbReference>
<keyword evidence="10 13" id="KW-0418">Kinase</keyword>
<evidence type="ECO:0000256" key="5">
    <source>
        <dbReference type="ARBA" id="ARBA00022741"/>
    </source>
</evidence>
<dbReference type="PROSITE" id="PS51419">
    <property type="entry name" value="RAB"/>
    <property type="match status" value="1"/>
</dbReference>
<dbReference type="Pfam" id="PF00071">
    <property type="entry name" value="Ras"/>
    <property type="match status" value="1"/>
</dbReference>
<dbReference type="SMART" id="SM00330">
    <property type="entry name" value="PIPKc"/>
    <property type="match status" value="1"/>
</dbReference>
<feature type="compositionally biased region" description="Acidic residues" evidence="11">
    <location>
        <begin position="13"/>
        <end position="25"/>
    </location>
</feature>
<reference evidence="13 14" key="1">
    <citation type="journal article" date="2019" name="Genome Biol. Evol.">
        <title>Whole-Genome Sequencing of the Giant Devil Catfish, Bagarius yarrelli.</title>
        <authorList>
            <person name="Jiang W."/>
            <person name="Lv Y."/>
            <person name="Cheng L."/>
            <person name="Yang K."/>
            <person name="Chao B."/>
            <person name="Wang X."/>
            <person name="Li Y."/>
            <person name="Pan X."/>
            <person name="You X."/>
            <person name="Zhang Y."/>
            <person name="Yang J."/>
            <person name="Li J."/>
            <person name="Zhang X."/>
            <person name="Liu S."/>
            <person name="Sun C."/>
            <person name="Yang J."/>
            <person name="Shi Q."/>
        </authorList>
    </citation>
    <scope>NUCLEOTIDE SEQUENCE [LARGE SCALE GENOMIC DNA]</scope>
    <source>
        <strain evidence="13">JWS20170419001</strain>
        <tissue evidence="13">Muscle</tissue>
    </source>
</reference>
<dbReference type="GO" id="GO:0005524">
    <property type="term" value="F:ATP binding"/>
    <property type="evidence" value="ECO:0007669"/>
    <property type="project" value="UniProtKB-UniRule"/>
</dbReference>
<keyword evidence="7" id="KW-0472">Membrane</keyword>
<dbReference type="Gene3D" id="3.30.800.10">
    <property type="entry name" value="Phosphatidylinositol Phosphate Kinase II Beta"/>
    <property type="match status" value="1"/>
</dbReference>
<feature type="region of interest" description="Disordered" evidence="11">
    <location>
        <begin position="336"/>
        <end position="355"/>
    </location>
</feature>
<keyword evidence="14" id="KW-1185">Reference proteome</keyword>
<accession>A0A556TS39</accession>
<evidence type="ECO:0000256" key="9">
    <source>
        <dbReference type="ARBA" id="ARBA00023289"/>
    </source>
</evidence>
<feature type="compositionally biased region" description="Basic and acidic residues" evidence="11">
    <location>
        <begin position="474"/>
        <end position="485"/>
    </location>
</feature>
<comment type="similarity">
    <text evidence="3">Belongs to the small GTPase superfamily. Rab family.</text>
</comment>
<evidence type="ECO:0000256" key="7">
    <source>
        <dbReference type="ARBA" id="ARBA00023136"/>
    </source>
</evidence>
<dbReference type="CDD" id="cd01868">
    <property type="entry name" value="Rab11_like"/>
    <property type="match status" value="1"/>
</dbReference>
<dbReference type="PANTHER" id="PTHR23086:SF26">
    <property type="entry name" value="PHOSPHATIDYLINOSITOL 4-PHOSPHATE 5-KINASE TYPE-1 GAMMA"/>
    <property type="match status" value="1"/>
</dbReference>
<keyword evidence="10" id="KW-0808">Transferase</keyword>
<evidence type="ECO:0000256" key="4">
    <source>
        <dbReference type="ARBA" id="ARBA00022490"/>
    </source>
</evidence>
<evidence type="ECO:0000256" key="3">
    <source>
        <dbReference type="ARBA" id="ARBA00006270"/>
    </source>
</evidence>
<dbReference type="FunFam" id="3.40.50.300:FF:000274">
    <property type="entry name" value="ras-related protein RABA5a"/>
    <property type="match status" value="1"/>
</dbReference>
<dbReference type="FunFam" id="3.30.800.10:FF:000001">
    <property type="entry name" value="phosphatidylinositol 4-phosphate 5-kinase type-1 gamma"/>
    <property type="match status" value="1"/>
</dbReference>
<dbReference type="InterPro" id="IPR027417">
    <property type="entry name" value="P-loop_NTPase"/>
</dbReference>
<dbReference type="SMART" id="SM00176">
    <property type="entry name" value="RAN"/>
    <property type="match status" value="1"/>
</dbReference>
<dbReference type="AlphaFoldDB" id="A0A556TS39"/>
<dbReference type="PROSITE" id="PS51455">
    <property type="entry name" value="PIPK"/>
    <property type="match status" value="1"/>
</dbReference>
<dbReference type="GO" id="GO:0003924">
    <property type="term" value="F:GTPase activity"/>
    <property type="evidence" value="ECO:0007669"/>
    <property type="project" value="InterPro"/>
</dbReference>
<dbReference type="Gene3D" id="3.40.50.300">
    <property type="entry name" value="P-loop containing nucleotide triphosphate hydrolases"/>
    <property type="match status" value="1"/>
</dbReference>
<comment type="caution">
    <text evidence="13">The sequence shown here is derived from an EMBL/GenBank/DDBJ whole genome shotgun (WGS) entry which is preliminary data.</text>
</comment>
<dbReference type="OrthoDB" id="70770at2759"/>
<dbReference type="PRINTS" id="PR00449">
    <property type="entry name" value="RASTRNSFRMNG"/>
</dbReference>
<comment type="subcellular location">
    <subcellularLocation>
        <location evidence="1">Cytoplasm</location>
    </subcellularLocation>
    <subcellularLocation>
        <location evidence="2">Membrane</location>
        <topology evidence="2">Lipid-anchor</topology>
    </subcellularLocation>
</comment>
<dbReference type="SMART" id="SM00173">
    <property type="entry name" value="RAS"/>
    <property type="match status" value="1"/>
</dbReference>
<feature type="region of interest" description="Disordered" evidence="11">
    <location>
        <begin position="1"/>
        <end position="32"/>
    </location>
</feature>
<dbReference type="Proteomes" id="UP000319801">
    <property type="component" value="Unassembled WGS sequence"/>
</dbReference>
<feature type="compositionally biased region" description="Basic and acidic residues" evidence="11">
    <location>
        <begin position="532"/>
        <end position="541"/>
    </location>
</feature>
<dbReference type="InterPro" id="IPR001806">
    <property type="entry name" value="Small_GTPase"/>
</dbReference>
<keyword evidence="8" id="KW-0449">Lipoprotein</keyword>
<evidence type="ECO:0000256" key="8">
    <source>
        <dbReference type="ARBA" id="ARBA00023288"/>
    </source>
</evidence>
<dbReference type="InterPro" id="IPR023610">
    <property type="entry name" value="PInositol-4/5-P-5/4-kinase"/>
</dbReference>
<dbReference type="InterPro" id="IPR027484">
    <property type="entry name" value="PInositol-4-P-5-kinase_N"/>
</dbReference>
<sequence>MESCADGASSLAEAEEGSPVSEDESVCGVGDSHATNTVDAVKKAYITELASSSCQTSLGKKIGHRGVDASGETTYKKTTSSALKGAIQLGIGYTVGNLSSKPERDVLMQDFYVVESIFFPSEGSNLTPAHHFPDFRFKTYAPVAFRYFRELFGIRPDDYLYSLCNEPLIELSNPGASGSVFYVTKDDEFIIKTVMHKEAEFLQKLLPGYYMNLNQNPRTLLPKFFGLYCVQSGGKNIRIVVMNNILPRVVRMHLKYDLKGSTYKRRASKKEREKAKPTFKDLDFMQDFPEGLLLDADTFSALVKTLQRDCLVLESFKIMDYSLLLGLHNLDQAEREQNIEGSQSSSDGKRPPAQKALYSTAMESIQGASACAKDIDTEDTMGGIPAVNSKGERLLLYIGIIDILQSYRYSVLQDTVSVHRPSFYADRFFRFMSSTVFRKTSSLRSSPSKRGRGGLVGSKYSGPGSAWSTSQLSSERDDNIYDLHGAHSFPTLEDEGRSDVLPCTPPSFEDATTASIATTLSSTTSLSIPERSPSDTSEHPRYSSRRHTQTSQDGTTQEEDQQTITVEVDLKRQDSEPTLIAPQPSPETSEDLELHVEASCSTFPASPKILVDSDCTSQASACPSHSSVDDDDDVPITDIYFPPEERSWVYSPLHYATESKTLPTGDEDSDTRTKTKMGTRDDEYDYLFKVVLIGDSGVGKSNLLSRFTRNEFNLESKSTIGVEFATRSIQVDSKTIKAQIWDTAGQERYRAITSAYYRGAVGALLVYDIAKHLTYENVERWLKELRDHADNNIVIMLVEKNNLSFIETSALDSTNVEEAFKNILTEIYRIVSQKQIADRSAHDESPGNNVVDISVPPTTDGLKGSKFQCCQNL</sequence>
<dbReference type="SUPFAM" id="SSF56104">
    <property type="entry name" value="SAICAR synthase-like"/>
    <property type="match status" value="1"/>
</dbReference>
<keyword evidence="9" id="KW-0636">Prenylation</keyword>
<dbReference type="GO" id="GO:0005886">
    <property type="term" value="C:plasma membrane"/>
    <property type="evidence" value="ECO:0007669"/>
    <property type="project" value="TreeGrafter"/>
</dbReference>
<gene>
    <name evidence="13" type="ORF">Baya_3254</name>
</gene>
<evidence type="ECO:0000313" key="14">
    <source>
        <dbReference type="Proteomes" id="UP000319801"/>
    </source>
</evidence>
<dbReference type="GO" id="GO:0016308">
    <property type="term" value="F:1-phosphatidylinositol-4-phosphate 5-kinase activity"/>
    <property type="evidence" value="ECO:0007669"/>
    <property type="project" value="TreeGrafter"/>
</dbReference>
<dbReference type="InterPro" id="IPR002498">
    <property type="entry name" value="PInositol-4-P-4/5-kinase_core"/>
</dbReference>
<dbReference type="SUPFAM" id="SSF52540">
    <property type="entry name" value="P-loop containing nucleoside triphosphate hydrolases"/>
    <property type="match status" value="1"/>
</dbReference>
<proteinExistence type="inferred from homology"/>
<feature type="compositionally biased region" description="Low complexity" evidence="11">
    <location>
        <begin position="511"/>
        <end position="528"/>
    </location>
</feature>
<dbReference type="SMART" id="SM00174">
    <property type="entry name" value="RHO"/>
    <property type="match status" value="1"/>
</dbReference>
<dbReference type="SMART" id="SM00175">
    <property type="entry name" value="RAB"/>
    <property type="match status" value="1"/>
</dbReference>
<evidence type="ECO:0000256" key="10">
    <source>
        <dbReference type="PROSITE-ProRule" id="PRU00781"/>
    </source>
</evidence>
<dbReference type="GO" id="GO:0046854">
    <property type="term" value="P:phosphatidylinositol phosphate biosynthetic process"/>
    <property type="evidence" value="ECO:0007669"/>
    <property type="project" value="TreeGrafter"/>
</dbReference>
<keyword evidence="10" id="KW-0067">ATP-binding</keyword>
<protein>
    <submittedName>
        <fullName evidence="13">Phosphatidylinositol 4-phosphate 5-kinase type-1 gamma</fullName>
    </submittedName>
</protein>
<dbReference type="InterPro" id="IPR005225">
    <property type="entry name" value="Small_GTP-bd"/>
</dbReference>
<dbReference type="PROSITE" id="PS51421">
    <property type="entry name" value="RAS"/>
    <property type="match status" value="1"/>
</dbReference>
<dbReference type="Gene3D" id="3.30.810.10">
    <property type="entry name" value="2-Layer Sandwich"/>
    <property type="match status" value="1"/>
</dbReference>
<feature type="domain" description="PIPK" evidence="12">
    <location>
        <begin position="79"/>
        <end position="436"/>
    </location>
</feature>
<organism evidence="13 14">
    <name type="scientific">Bagarius yarrelli</name>
    <name type="common">Goonch</name>
    <name type="synonym">Bagrus yarrelli</name>
    <dbReference type="NCBI Taxonomy" id="175774"/>
    <lineage>
        <taxon>Eukaryota</taxon>
        <taxon>Metazoa</taxon>
        <taxon>Chordata</taxon>
        <taxon>Craniata</taxon>
        <taxon>Vertebrata</taxon>
        <taxon>Euteleostomi</taxon>
        <taxon>Actinopterygii</taxon>
        <taxon>Neopterygii</taxon>
        <taxon>Teleostei</taxon>
        <taxon>Ostariophysi</taxon>
        <taxon>Siluriformes</taxon>
        <taxon>Sisoridae</taxon>
        <taxon>Sisorinae</taxon>
        <taxon>Bagarius</taxon>
    </lineage>
</organism>
<dbReference type="NCBIfam" id="TIGR00231">
    <property type="entry name" value="small_GTP"/>
    <property type="match status" value="1"/>
</dbReference>
<dbReference type="PANTHER" id="PTHR23086">
    <property type="entry name" value="PHOSPHATIDYLINOSITOL-4-PHOSPHATE 5-KINASE"/>
    <property type="match status" value="1"/>
</dbReference>
<evidence type="ECO:0000256" key="1">
    <source>
        <dbReference type="ARBA" id="ARBA00004496"/>
    </source>
</evidence>
<name>A0A556TS39_BAGYA</name>
<evidence type="ECO:0000313" key="13">
    <source>
        <dbReference type="EMBL" id="TSK53694.1"/>
    </source>
</evidence>
<dbReference type="GO" id="GO:0005525">
    <property type="term" value="F:GTP binding"/>
    <property type="evidence" value="ECO:0007669"/>
    <property type="project" value="UniProtKB-KW"/>
</dbReference>